<comment type="subcellular location">
    <subcellularLocation>
        <location evidence="1">Vacuole</location>
    </subcellularLocation>
</comment>
<dbReference type="PANTHER" id="PTHR10426">
    <property type="entry name" value="STRICTOSIDINE SYNTHASE-RELATED"/>
    <property type="match status" value="1"/>
</dbReference>
<organism evidence="8 9">
    <name type="scientific">Zostera marina</name>
    <name type="common">Eelgrass</name>
    <dbReference type="NCBI Taxonomy" id="29655"/>
    <lineage>
        <taxon>Eukaryota</taxon>
        <taxon>Viridiplantae</taxon>
        <taxon>Streptophyta</taxon>
        <taxon>Embryophyta</taxon>
        <taxon>Tracheophyta</taxon>
        <taxon>Spermatophyta</taxon>
        <taxon>Magnoliopsida</taxon>
        <taxon>Liliopsida</taxon>
        <taxon>Zosteraceae</taxon>
        <taxon>Zostera</taxon>
    </lineage>
</organism>
<dbReference type="PANTHER" id="PTHR10426:SF106">
    <property type="entry name" value="PROTEIN STRICTOSIDINE SYNTHASE-LIKE 3"/>
    <property type="match status" value="1"/>
</dbReference>
<evidence type="ECO:0000256" key="1">
    <source>
        <dbReference type="ARBA" id="ARBA00004116"/>
    </source>
</evidence>
<protein>
    <submittedName>
        <fullName evidence="8">Strictosidine synthase family protein</fullName>
    </submittedName>
</protein>
<dbReference type="OrthoDB" id="1908448at2759"/>
<evidence type="ECO:0000256" key="2">
    <source>
        <dbReference type="ARBA" id="ARBA00009191"/>
    </source>
</evidence>
<feature type="chain" id="PRO_5005528209" evidence="6">
    <location>
        <begin position="21"/>
        <end position="343"/>
    </location>
</feature>
<evidence type="ECO:0000256" key="5">
    <source>
        <dbReference type="ARBA" id="ARBA00023180"/>
    </source>
</evidence>
<dbReference type="SUPFAM" id="SSF63829">
    <property type="entry name" value="Calcium-dependent phosphotriesterase"/>
    <property type="match status" value="1"/>
</dbReference>
<accession>A0A0K9PQA4</accession>
<evidence type="ECO:0000256" key="3">
    <source>
        <dbReference type="ARBA" id="ARBA00022554"/>
    </source>
</evidence>
<keyword evidence="5" id="KW-0325">Glycoprotein</keyword>
<dbReference type="InterPro" id="IPR018119">
    <property type="entry name" value="Strictosidine_synth_cons-reg"/>
</dbReference>
<comment type="similarity">
    <text evidence="2">Belongs to the strictosidine synthase family.</text>
</comment>
<name>A0A0K9PQA4_ZOSMR</name>
<reference evidence="9" key="1">
    <citation type="journal article" date="2016" name="Nature">
        <title>The genome of the seagrass Zostera marina reveals angiosperm adaptation to the sea.</title>
        <authorList>
            <person name="Olsen J.L."/>
            <person name="Rouze P."/>
            <person name="Verhelst B."/>
            <person name="Lin Y.-C."/>
            <person name="Bayer T."/>
            <person name="Collen J."/>
            <person name="Dattolo E."/>
            <person name="De Paoli E."/>
            <person name="Dittami S."/>
            <person name="Maumus F."/>
            <person name="Michel G."/>
            <person name="Kersting A."/>
            <person name="Lauritano C."/>
            <person name="Lohaus R."/>
            <person name="Toepel M."/>
            <person name="Tonon T."/>
            <person name="Vanneste K."/>
            <person name="Amirebrahimi M."/>
            <person name="Brakel J."/>
            <person name="Bostroem C."/>
            <person name="Chovatia M."/>
            <person name="Grimwood J."/>
            <person name="Jenkins J.W."/>
            <person name="Jueterbock A."/>
            <person name="Mraz A."/>
            <person name="Stam W.T."/>
            <person name="Tice H."/>
            <person name="Bornberg-Bauer E."/>
            <person name="Green P.J."/>
            <person name="Pearson G.A."/>
            <person name="Procaccini G."/>
            <person name="Duarte C.M."/>
            <person name="Schmutz J."/>
            <person name="Reusch T.B.H."/>
            <person name="Van de Peer Y."/>
        </authorList>
    </citation>
    <scope>NUCLEOTIDE SEQUENCE [LARGE SCALE GENOMIC DNA]</scope>
    <source>
        <strain evidence="9">cv. Finnish</strain>
    </source>
</reference>
<keyword evidence="3" id="KW-0926">Vacuole</keyword>
<feature type="domain" description="Strictosidine synthase conserved region" evidence="7">
    <location>
        <begin position="155"/>
        <end position="242"/>
    </location>
</feature>
<gene>
    <name evidence="8" type="ORF">ZOSMA_187G00070</name>
</gene>
<keyword evidence="9" id="KW-1185">Reference proteome</keyword>
<evidence type="ECO:0000256" key="6">
    <source>
        <dbReference type="SAM" id="SignalP"/>
    </source>
</evidence>
<dbReference type="AlphaFoldDB" id="A0A0K9PQA4"/>
<comment type="caution">
    <text evidence="8">The sequence shown here is derived from an EMBL/GenBank/DDBJ whole genome shotgun (WGS) entry which is preliminary data.</text>
</comment>
<dbReference type="Proteomes" id="UP000036987">
    <property type="component" value="Unassembled WGS sequence"/>
</dbReference>
<dbReference type="InterPro" id="IPR011042">
    <property type="entry name" value="6-blade_b-propeller_TolB-like"/>
</dbReference>
<dbReference type="STRING" id="29655.A0A0K9PQA4"/>
<evidence type="ECO:0000313" key="8">
    <source>
        <dbReference type="EMBL" id="KMZ71136.1"/>
    </source>
</evidence>
<keyword evidence="4 6" id="KW-0732">Signal</keyword>
<evidence type="ECO:0000259" key="7">
    <source>
        <dbReference type="Pfam" id="PF03088"/>
    </source>
</evidence>
<dbReference type="GO" id="GO:0005773">
    <property type="term" value="C:vacuole"/>
    <property type="evidence" value="ECO:0007669"/>
    <property type="project" value="UniProtKB-SubCell"/>
</dbReference>
<evidence type="ECO:0000256" key="4">
    <source>
        <dbReference type="ARBA" id="ARBA00022729"/>
    </source>
</evidence>
<dbReference type="FunFam" id="2.120.10.30:FF:000032">
    <property type="entry name" value="Protein STRICTOSIDINE SYNTHASE-LIKE 13"/>
    <property type="match status" value="1"/>
</dbReference>
<dbReference type="Gene3D" id="2.120.10.30">
    <property type="entry name" value="TolB, C-terminal domain"/>
    <property type="match status" value="1"/>
</dbReference>
<dbReference type="EMBL" id="LFYR01000687">
    <property type="protein sequence ID" value="KMZ71136.1"/>
    <property type="molecule type" value="Genomic_DNA"/>
</dbReference>
<dbReference type="GO" id="GO:0016787">
    <property type="term" value="F:hydrolase activity"/>
    <property type="evidence" value="ECO:0000318"/>
    <property type="project" value="GO_Central"/>
</dbReference>
<dbReference type="OMA" id="SYTKNDC"/>
<dbReference type="Pfam" id="PF03088">
    <property type="entry name" value="Str_synth"/>
    <property type="match status" value="1"/>
</dbReference>
<sequence>MTFTILMIVFLVLLPTTVTPYQTILVDNLKTYHRIKLPSSVIGPESLAFDAANEGPYVGVADGRVLKWNGHVQGWTSFAVPPRHRGVSSEECDGNSNISMEAKCGRPLGLQFHKATGDLYICDAYFGLMVVGKNGGVATRLTHEDPRGVAIRFTNGVDINQETGIVYFTDTSTKFQRSAWVWAVATDDATGRFMSYNPRTKEVKVLVENLEFANGVSLSKDGRFALICETTKQHVLRYWLKGHHKYKARKLEVFANLTTYPDNVKRNSLGEFWVGLNSGRGTIHKVKDSETADTEIIGIKYAEGGKVLETLYQNDIMNSVSELVENKGTLWIGSGVAPFVSMF</sequence>
<evidence type="ECO:0000313" key="9">
    <source>
        <dbReference type="Proteomes" id="UP000036987"/>
    </source>
</evidence>
<proteinExistence type="inferred from homology"/>
<feature type="signal peptide" evidence="6">
    <location>
        <begin position="1"/>
        <end position="20"/>
    </location>
</feature>
<dbReference type="Pfam" id="PF20067">
    <property type="entry name" value="SSL_N"/>
    <property type="match status" value="1"/>
</dbReference>